<comment type="caution">
    <text evidence="3">The sequence shown here is derived from an EMBL/GenBank/DDBJ whole genome shotgun (WGS) entry which is preliminary data.</text>
</comment>
<accession>A0A4Y2U274</accession>
<dbReference type="InterPro" id="IPR021109">
    <property type="entry name" value="Peptidase_aspartic_dom_sf"/>
</dbReference>
<organism evidence="3 4">
    <name type="scientific">Araneus ventricosus</name>
    <name type="common">Orbweaver spider</name>
    <name type="synonym">Epeira ventricosa</name>
    <dbReference type="NCBI Taxonomy" id="182803"/>
    <lineage>
        <taxon>Eukaryota</taxon>
        <taxon>Metazoa</taxon>
        <taxon>Ecdysozoa</taxon>
        <taxon>Arthropoda</taxon>
        <taxon>Chelicerata</taxon>
        <taxon>Arachnida</taxon>
        <taxon>Araneae</taxon>
        <taxon>Araneomorphae</taxon>
        <taxon>Entelegynae</taxon>
        <taxon>Araneoidea</taxon>
        <taxon>Araneidae</taxon>
        <taxon>Araneus</taxon>
    </lineage>
</organism>
<feature type="compositionally biased region" description="Acidic residues" evidence="1">
    <location>
        <begin position="666"/>
        <end position="676"/>
    </location>
</feature>
<evidence type="ECO:0000256" key="1">
    <source>
        <dbReference type="SAM" id="MobiDB-lite"/>
    </source>
</evidence>
<keyword evidence="4" id="KW-1185">Reference proteome</keyword>
<dbReference type="InterPro" id="IPR005312">
    <property type="entry name" value="DUF1759"/>
</dbReference>
<dbReference type="Pfam" id="PF17921">
    <property type="entry name" value="Integrase_H2C2"/>
    <property type="match status" value="1"/>
</dbReference>
<dbReference type="AlphaFoldDB" id="A0A4Y2U274"/>
<dbReference type="Pfam" id="PF03564">
    <property type="entry name" value="DUF1759"/>
    <property type="match status" value="1"/>
</dbReference>
<name>A0A4Y2U274_ARAVE</name>
<feature type="domain" description="Integrase zinc-binding" evidence="2">
    <location>
        <begin position="1057"/>
        <end position="1109"/>
    </location>
</feature>
<reference evidence="3 4" key="1">
    <citation type="journal article" date="2019" name="Sci. Rep.">
        <title>Orb-weaving spider Araneus ventricosus genome elucidates the spidroin gene catalogue.</title>
        <authorList>
            <person name="Kono N."/>
            <person name="Nakamura H."/>
            <person name="Ohtoshi R."/>
            <person name="Moran D.A.P."/>
            <person name="Shinohara A."/>
            <person name="Yoshida Y."/>
            <person name="Fujiwara M."/>
            <person name="Mori M."/>
            <person name="Tomita M."/>
            <person name="Arakawa K."/>
        </authorList>
    </citation>
    <scope>NUCLEOTIDE SEQUENCE [LARGE SCALE GENOMIC DNA]</scope>
</reference>
<feature type="region of interest" description="Disordered" evidence="1">
    <location>
        <begin position="741"/>
        <end position="764"/>
    </location>
</feature>
<feature type="compositionally biased region" description="Acidic residues" evidence="1">
    <location>
        <begin position="750"/>
        <end position="760"/>
    </location>
</feature>
<feature type="region of interest" description="Disordered" evidence="1">
    <location>
        <begin position="656"/>
        <end position="685"/>
    </location>
</feature>
<dbReference type="OrthoDB" id="6565737at2759"/>
<dbReference type="Gene3D" id="1.10.340.70">
    <property type="match status" value="1"/>
</dbReference>
<evidence type="ECO:0000313" key="3">
    <source>
        <dbReference type="EMBL" id="GBO07099.1"/>
    </source>
</evidence>
<evidence type="ECO:0000313" key="4">
    <source>
        <dbReference type="Proteomes" id="UP000499080"/>
    </source>
</evidence>
<gene>
    <name evidence="3" type="ORF">AVEN_233137_1</name>
</gene>
<evidence type="ECO:0000259" key="2">
    <source>
        <dbReference type="Pfam" id="PF17921"/>
    </source>
</evidence>
<sequence length="1129" mass="129586">MANLEALKKTRKTDRAAFTKAYNKAEELITLEGVDISELEAELNVLKVKVERLEITHTSILELLPEKDFEAEFEIVEDFRDRAIRIETKARRIITCQQNVSTILNSTHSDSAIINSTENVVIEKRKFKLPKLELRKFDGHVKEWLYFWSQFEKNHDDSSIEDSDKFQYLLQSTVEGSRAREVIESFPLTGDNYPKAIDCLKTRFGRNDLQVEVYVRELLKLVLKNANSNFCSNNLCALYDNLEQQIRALETFGVTTDKSAALLYPLVESCMPEDFLRAWQRSSNFDLGSDSKKRLDSLLKFLKTEVESEEKINLAVTDFCLKDDLSYKNGSKLNKDKMCTAASLLSTSVTAEKLCVFCSRKHESTNCFKAQKMPYSEKLKILKDKGYCFKCLKAGHRVAKCRCFVKCMICDKMHYAIMCTESNKHVTKPTSNNSEKEIKEQNKSVNMASISITPQVLLQTLKVKIKSKKSSLTVRAIYDSGSQKSYIRKEIASVLGLTPLRQQLLSHALFGGERINEELHNVYKIELGSLDGNFNCNFDVVDQDIICNDVPSVSFGPWIDELKSMNIRMFDIEDNLGPIDVLIGANVAGRLFTGKRRFLSSGLVAMESYLGWTIMGKTNLPSEKEDTAMMVISMFVREATISDLFSLEVLGISDPAEMKPKGSTSAEEEIEEAEFDSDSRDLTDDDRLHAPEAHEKESTSFQDERKEQLIAETLEGSENEELQIPEGSDEEMIRLGIVDKESITEKEETTSEEELEEKEDEEKKIDTIPDERKLLEEIVEELKSETDRHGLTEEERHQIRDEIEQHTEIPKIPRDSVKTITIPRLELLAATMGARLCRSVLSALQVQEIRKLTDPTLWKHLPGAQNPADLPSRECSAHQLSCSRWWDGPKWLLQTQENWPVTKPVFDEQSVLKERRKTNPTSKSLPFVCFLNQTENNESSSKDKKEDSISRYYYYFSSYDRLLRVAAWMKRFIFNCRNSTSRITGELSYQEIKQAELKIVKMIQDEYFIHEVNIKKLNSLTTYKDGEGILRMKTKITYRKDSEDFKNPIILPSHHQVIERLIITEHKKNSHAGLQMLLNILREHYWILNARKTVRSVLSKCVICLRHAKRNVTTQIAILVCSKLAPNLS</sequence>
<dbReference type="Gene3D" id="2.40.70.10">
    <property type="entry name" value="Acid Proteases"/>
    <property type="match status" value="1"/>
</dbReference>
<dbReference type="InterPro" id="IPR041588">
    <property type="entry name" value="Integrase_H2C2"/>
</dbReference>
<dbReference type="Proteomes" id="UP000499080">
    <property type="component" value="Unassembled WGS sequence"/>
</dbReference>
<protein>
    <recommendedName>
        <fullName evidence="2">Integrase zinc-binding domain-containing protein</fullName>
    </recommendedName>
</protein>
<dbReference type="EMBL" id="BGPR01033233">
    <property type="protein sequence ID" value="GBO07099.1"/>
    <property type="molecule type" value="Genomic_DNA"/>
</dbReference>
<dbReference type="PANTHER" id="PTHR47331">
    <property type="entry name" value="PHD-TYPE DOMAIN-CONTAINING PROTEIN"/>
    <property type="match status" value="1"/>
</dbReference>
<proteinExistence type="predicted"/>